<dbReference type="GO" id="GO:0004386">
    <property type="term" value="F:helicase activity"/>
    <property type="evidence" value="ECO:0007669"/>
    <property type="project" value="UniProtKB-KW"/>
</dbReference>
<name>A0A6A4VYJ5_AMPAM</name>
<organism evidence="2 3">
    <name type="scientific">Amphibalanus amphitrite</name>
    <name type="common">Striped barnacle</name>
    <name type="synonym">Balanus amphitrite</name>
    <dbReference type="NCBI Taxonomy" id="1232801"/>
    <lineage>
        <taxon>Eukaryota</taxon>
        <taxon>Metazoa</taxon>
        <taxon>Ecdysozoa</taxon>
        <taxon>Arthropoda</taxon>
        <taxon>Crustacea</taxon>
        <taxon>Multicrustacea</taxon>
        <taxon>Cirripedia</taxon>
        <taxon>Thoracica</taxon>
        <taxon>Thoracicalcarea</taxon>
        <taxon>Balanomorpha</taxon>
        <taxon>Balanoidea</taxon>
        <taxon>Balanidae</taxon>
        <taxon>Amphibalaninae</taxon>
        <taxon>Amphibalanus</taxon>
    </lineage>
</organism>
<dbReference type="GO" id="GO:0005524">
    <property type="term" value="F:ATP binding"/>
    <property type="evidence" value="ECO:0007669"/>
    <property type="project" value="InterPro"/>
</dbReference>
<keyword evidence="3" id="KW-1185">Reference proteome</keyword>
<keyword evidence="2" id="KW-0547">Nucleotide-binding</keyword>
<keyword evidence="2" id="KW-0067">ATP-binding</keyword>
<dbReference type="Proteomes" id="UP000440578">
    <property type="component" value="Unassembled WGS sequence"/>
</dbReference>
<proteinExistence type="predicted"/>
<dbReference type="SUPFAM" id="SSF52540">
    <property type="entry name" value="P-loop containing nucleoside triphosphate hydrolases"/>
    <property type="match status" value="1"/>
</dbReference>
<dbReference type="EMBL" id="VIIS01001591">
    <property type="protein sequence ID" value="KAF0295922.1"/>
    <property type="molecule type" value="Genomic_DNA"/>
</dbReference>
<dbReference type="InterPro" id="IPR011545">
    <property type="entry name" value="DEAD/DEAH_box_helicase_dom"/>
</dbReference>
<comment type="caution">
    <text evidence="2">The sequence shown here is derived from an EMBL/GenBank/DDBJ whole genome shotgun (WGS) entry which is preliminary data.</text>
</comment>
<sequence>MAREQRKLVAAGLFLADIARSTPGRLMDHTTSTEGFSLAHLRYQVMDEADRVIEMAVASTCARFKLQTYAPARQG</sequence>
<dbReference type="PROSITE" id="PS00039">
    <property type="entry name" value="DEAD_ATP_HELICASE"/>
    <property type="match status" value="1"/>
</dbReference>
<dbReference type="Gene3D" id="3.40.50.300">
    <property type="entry name" value="P-loop containing nucleotide triphosphate hydrolases"/>
    <property type="match status" value="1"/>
</dbReference>
<dbReference type="GO" id="GO:0003676">
    <property type="term" value="F:nucleic acid binding"/>
    <property type="evidence" value="ECO:0007669"/>
    <property type="project" value="InterPro"/>
</dbReference>
<keyword evidence="2" id="KW-0378">Hydrolase</keyword>
<evidence type="ECO:0000259" key="1">
    <source>
        <dbReference type="Pfam" id="PF00270"/>
    </source>
</evidence>
<dbReference type="InterPro" id="IPR000629">
    <property type="entry name" value="RNA-helicase_DEAD-box_CS"/>
</dbReference>
<accession>A0A6A4VYJ5</accession>
<keyword evidence="2" id="KW-0347">Helicase</keyword>
<reference evidence="2 3" key="1">
    <citation type="submission" date="2019-07" db="EMBL/GenBank/DDBJ databases">
        <title>Draft genome assembly of a fouling barnacle, Amphibalanus amphitrite (Darwin, 1854): The first reference genome for Thecostraca.</title>
        <authorList>
            <person name="Kim W."/>
        </authorList>
    </citation>
    <scope>NUCLEOTIDE SEQUENCE [LARGE SCALE GENOMIC DNA]</scope>
    <source>
        <strain evidence="2">SNU_AA5</strain>
        <tissue evidence="2">Soma without cirri and trophi</tissue>
    </source>
</reference>
<evidence type="ECO:0000313" key="3">
    <source>
        <dbReference type="Proteomes" id="UP000440578"/>
    </source>
</evidence>
<gene>
    <name evidence="2" type="primary">Ddx51_2</name>
    <name evidence="2" type="ORF">FJT64_006633</name>
</gene>
<protein>
    <submittedName>
        <fullName evidence="2">ATP-dependent RNA helicase DDX51</fullName>
    </submittedName>
</protein>
<dbReference type="Pfam" id="PF00270">
    <property type="entry name" value="DEAD"/>
    <property type="match status" value="1"/>
</dbReference>
<dbReference type="AlphaFoldDB" id="A0A6A4VYJ5"/>
<feature type="domain" description="DEAD/DEAH-box helicase" evidence="1">
    <location>
        <begin position="4"/>
        <end position="63"/>
    </location>
</feature>
<evidence type="ECO:0000313" key="2">
    <source>
        <dbReference type="EMBL" id="KAF0295922.1"/>
    </source>
</evidence>
<dbReference type="InterPro" id="IPR027417">
    <property type="entry name" value="P-loop_NTPase"/>
</dbReference>